<keyword evidence="3" id="KW-1185">Reference proteome</keyword>
<dbReference type="GO" id="GO:0004029">
    <property type="term" value="F:aldehyde dehydrogenase (NAD+) activity"/>
    <property type="evidence" value="ECO:0007669"/>
    <property type="project" value="TreeGrafter"/>
</dbReference>
<dbReference type="AlphaFoldDB" id="A0A1Y6CTD3"/>
<dbReference type="Proteomes" id="UP000192907">
    <property type="component" value="Unassembled WGS sequence"/>
</dbReference>
<sequence length="324" mass="36065">MRAFVTGGTGFIGLHVVKELIADRWDVTVLYRKTSDLSRLDNLDVQLVEGDIVDQDQMARILSQGFDAVFHVAGDVSLWRMKNDLQNQINIHGTRTLARQSLKHEVGRFVHTSSVAVWGLPDGTINERSEKKGPTAPINYMKSKFYGEQEVLACVQEGLDAVILNPCHVMGPYDEQNWSQLFTMIHRGQLPGVPPGLGTFCHVKDVAKAHLQALYKGTQGECYLLGGSQASYLDVGREVAELLQVPAPKQLPAWLLAMSGQYAELVSWFTGREPAMTPEKAALLSHDVKVDCTKAINHLDYEITPVSRILEESFHWLKHAGYLS</sequence>
<dbReference type="InterPro" id="IPR036291">
    <property type="entry name" value="NAD(P)-bd_dom_sf"/>
</dbReference>
<dbReference type="STRING" id="1513793.SAMN06296036_13213"/>
<reference evidence="3" key="1">
    <citation type="submission" date="2017-04" db="EMBL/GenBank/DDBJ databases">
        <authorList>
            <person name="Varghese N."/>
            <person name="Submissions S."/>
        </authorList>
    </citation>
    <scope>NUCLEOTIDE SEQUENCE [LARGE SCALE GENOMIC DNA]</scope>
    <source>
        <strain evidence="3">RKEM611</strain>
    </source>
</reference>
<evidence type="ECO:0000313" key="2">
    <source>
        <dbReference type="EMBL" id="SMF78019.1"/>
    </source>
</evidence>
<dbReference type="EMBL" id="FWZT01000032">
    <property type="protein sequence ID" value="SMF78019.1"/>
    <property type="molecule type" value="Genomic_DNA"/>
</dbReference>
<organism evidence="2 3">
    <name type="scientific">Pseudobacteriovorax antillogorgiicola</name>
    <dbReference type="NCBI Taxonomy" id="1513793"/>
    <lineage>
        <taxon>Bacteria</taxon>
        <taxon>Pseudomonadati</taxon>
        <taxon>Bdellovibrionota</taxon>
        <taxon>Oligoflexia</taxon>
        <taxon>Oligoflexales</taxon>
        <taxon>Pseudobacteriovoracaceae</taxon>
        <taxon>Pseudobacteriovorax</taxon>
    </lineage>
</organism>
<dbReference type="InterPro" id="IPR051783">
    <property type="entry name" value="NAD(P)-dependent_oxidoreduct"/>
</dbReference>
<gene>
    <name evidence="2" type="ORF">SAMN06296036_13213</name>
</gene>
<evidence type="ECO:0000313" key="3">
    <source>
        <dbReference type="Proteomes" id="UP000192907"/>
    </source>
</evidence>
<proteinExistence type="predicted"/>
<feature type="domain" description="NAD-dependent epimerase/dehydratase" evidence="1">
    <location>
        <begin position="4"/>
        <end position="226"/>
    </location>
</feature>
<accession>A0A1Y6CTD3</accession>
<dbReference type="SUPFAM" id="SSF51735">
    <property type="entry name" value="NAD(P)-binding Rossmann-fold domains"/>
    <property type="match status" value="1"/>
</dbReference>
<dbReference type="Pfam" id="PF01370">
    <property type="entry name" value="Epimerase"/>
    <property type="match status" value="1"/>
</dbReference>
<dbReference type="Gene3D" id="3.40.50.720">
    <property type="entry name" value="NAD(P)-binding Rossmann-like Domain"/>
    <property type="match status" value="1"/>
</dbReference>
<dbReference type="RefSeq" id="WP_132325267.1">
    <property type="nucleotide sequence ID" value="NZ_FWZT01000032.1"/>
</dbReference>
<protein>
    <recommendedName>
        <fullName evidence="1">NAD-dependent epimerase/dehydratase domain-containing protein</fullName>
    </recommendedName>
</protein>
<name>A0A1Y6CTD3_9BACT</name>
<dbReference type="OrthoDB" id="3174087at2"/>
<dbReference type="PANTHER" id="PTHR48079:SF6">
    <property type="entry name" value="NAD(P)-BINDING DOMAIN-CONTAINING PROTEIN-RELATED"/>
    <property type="match status" value="1"/>
</dbReference>
<evidence type="ECO:0000259" key="1">
    <source>
        <dbReference type="Pfam" id="PF01370"/>
    </source>
</evidence>
<dbReference type="PANTHER" id="PTHR48079">
    <property type="entry name" value="PROTEIN YEEZ"/>
    <property type="match status" value="1"/>
</dbReference>
<dbReference type="GO" id="GO:0005737">
    <property type="term" value="C:cytoplasm"/>
    <property type="evidence" value="ECO:0007669"/>
    <property type="project" value="TreeGrafter"/>
</dbReference>
<dbReference type="InterPro" id="IPR001509">
    <property type="entry name" value="Epimerase_deHydtase"/>
</dbReference>